<proteinExistence type="predicted"/>
<evidence type="ECO:0000313" key="2">
    <source>
        <dbReference type="Proteomes" id="UP000789860"/>
    </source>
</evidence>
<keyword evidence="2" id="KW-1185">Reference proteome</keyword>
<feature type="non-terminal residue" evidence="1">
    <location>
        <position position="1"/>
    </location>
</feature>
<protein>
    <submittedName>
        <fullName evidence="1">10798_t:CDS:1</fullName>
    </submittedName>
</protein>
<comment type="caution">
    <text evidence="1">The sequence shown here is derived from an EMBL/GenBank/DDBJ whole genome shotgun (WGS) entry which is preliminary data.</text>
</comment>
<name>A0ACA9PLT5_9GLOM</name>
<dbReference type="Proteomes" id="UP000789860">
    <property type="component" value="Unassembled WGS sequence"/>
</dbReference>
<reference evidence="1" key="1">
    <citation type="submission" date="2021-06" db="EMBL/GenBank/DDBJ databases">
        <authorList>
            <person name="Kallberg Y."/>
            <person name="Tangrot J."/>
            <person name="Rosling A."/>
        </authorList>
    </citation>
    <scope>NUCLEOTIDE SEQUENCE</scope>
    <source>
        <strain evidence="1">AU212A</strain>
    </source>
</reference>
<sequence>SRETLAGILSRSDIISECDNGLTAILQQSLYEKKPIYFMPNDVENTF</sequence>
<gene>
    <name evidence="1" type="ORF">SCALOS_LOCUS10941</name>
</gene>
<accession>A0ACA9PLT5</accession>
<organism evidence="1 2">
    <name type="scientific">Scutellospora calospora</name>
    <dbReference type="NCBI Taxonomy" id="85575"/>
    <lineage>
        <taxon>Eukaryota</taxon>
        <taxon>Fungi</taxon>
        <taxon>Fungi incertae sedis</taxon>
        <taxon>Mucoromycota</taxon>
        <taxon>Glomeromycotina</taxon>
        <taxon>Glomeromycetes</taxon>
        <taxon>Diversisporales</taxon>
        <taxon>Gigasporaceae</taxon>
        <taxon>Scutellospora</taxon>
    </lineage>
</organism>
<evidence type="ECO:0000313" key="1">
    <source>
        <dbReference type="EMBL" id="CAG8712884.1"/>
    </source>
</evidence>
<feature type="non-terminal residue" evidence="1">
    <location>
        <position position="47"/>
    </location>
</feature>
<dbReference type="EMBL" id="CAJVPM010043949">
    <property type="protein sequence ID" value="CAG8712884.1"/>
    <property type="molecule type" value="Genomic_DNA"/>
</dbReference>